<dbReference type="PANTHER" id="PTHR36960:SF1">
    <property type="entry name" value="SI:DKEY-32E6.3"/>
    <property type="match status" value="1"/>
</dbReference>
<dbReference type="GO" id="GO:0006914">
    <property type="term" value="P:autophagy"/>
    <property type="evidence" value="ECO:0007669"/>
    <property type="project" value="UniProtKB-KW"/>
</dbReference>
<dbReference type="AlphaFoldDB" id="A0A9W7FWA0"/>
<evidence type="ECO:0000313" key="3">
    <source>
        <dbReference type="EMBL" id="GMI20652.1"/>
    </source>
</evidence>
<dbReference type="PANTHER" id="PTHR36960">
    <property type="entry name" value="SI:DKEY-32E6.3"/>
    <property type="match status" value="1"/>
</dbReference>
<dbReference type="Pfam" id="PF03987">
    <property type="entry name" value="Autophagy_act_C"/>
    <property type="match status" value="1"/>
</dbReference>
<comment type="caution">
    <text evidence="3">The sequence shown here is derived from an EMBL/GenBank/DDBJ whole genome shotgun (WGS) entry which is preliminary data.</text>
</comment>
<evidence type="ECO:0000256" key="2">
    <source>
        <dbReference type="ARBA" id="ARBA00023006"/>
    </source>
</evidence>
<proteinExistence type="predicted"/>
<accession>A0A9W7FWA0</accession>
<keyword evidence="1" id="KW-0833">Ubl conjugation pathway</keyword>
<dbReference type="GO" id="GO:0019787">
    <property type="term" value="F:ubiquitin-like protein transferase activity"/>
    <property type="evidence" value="ECO:0007669"/>
    <property type="project" value="InterPro"/>
</dbReference>
<feature type="non-terminal residue" evidence="3">
    <location>
        <position position="377"/>
    </location>
</feature>
<protein>
    <submittedName>
        <fullName evidence="3">Uncharacterized protein</fullName>
    </submittedName>
</protein>
<reference evidence="3" key="1">
    <citation type="submission" date="2022-07" db="EMBL/GenBank/DDBJ databases">
        <title>Genome analysis of Parmales, a sister group of diatoms, reveals the evolutionary specialization of diatoms from phago-mixotrophs to photoautotrophs.</title>
        <authorList>
            <person name="Ban H."/>
            <person name="Sato S."/>
            <person name="Yoshikawa S."/>
            <person name="Kazumasa Y."/>
            <person name="Nakamura Y."/>
            <person name="Ichinomiya M."/>
            <person name="Saitoh K."/>
            <person name="Sato N."/>
            <person name="Blanc-Mathieu R."/>
            <person name="Endo H."/>
            <person name="Kuwata A."/>
            <person name="Ogata H."/>
        </authorList>
    </citation>
    <scope>NUCLEOTIDE SEQUENCE</scope>
</reference>
<dbReference type="EMBL" id="BRXZ01008059">
    <property type="protein sequence ID" value="GMI20652.1"/>
    <property type="molecule type" value="Genomic_DNA"/>
</dbReference>
<keyword evidence="2" id="KW-0072">Autophagy</keyword>
<evidence type="ECO:0000313" key="4">
    <source>
        <dbReference type="Proteomes" id="UP001165082"/>
    </source>
</evidence>
<dbReference type="OrthoDB" id="417678at2759"/>
<organism evidence="3 4">
    <name type="scientific">Triparma retinervis</name>
    <dbReference type="NCBI Taxonomy" id="2557542"/>
    <lineage>
        <taxon>Eukaryota</taxon>
        <taxon>Sar</taxon>
        <taxon>Stramenopiles</taxon>
        <taxon>Ochrophyta</taxon>
        <taxon>Bolidophyceae</taxon>
        <taxon>Parmales</taxon>
        <taxon>Triparmaceae</taxon>
        <taxon>Triparma</taxon>
    </lineage>
</organism>
<keyword evidence="4" id="KW-1185">Reference proteome</keyword>
<gene>
    <name evidence="3" type="ORF">TrRE_jg10249</name>
</gene>
<name>A0A9W7FWA0_9STRA</name>
<evidence type="ECO:0000256" key="1">
    <source>
        <dbReference type="ARBA" id="ARBA00022786"/>
    </source>
</evidence>
<dbReference type="InterPro" id="IPR007135">
    <property type="entry name" value="Atg3/Atg10"/>
</dbReference>
<sequence length="377" mass="41595">MITPSYHPTTSEPCHFIHPCNTPKVLSSLPPSSSPLVSFLSLSLPLFLPSLPTSYFPPLLSHIKQYRTPLTLHFDVNETLILSDSAGGDTYTDTINKIITKAIEVEVDPATSSTSILPSPSSNPDLTSPPIIQSFLLPPNHTTYYRSPLKPTVPNFLSTPLGEPFKGLHQSLESLMVAPPSTPSSLSRPHPSNGSQTHYILPSFFRLLSHLSKTRRPHSVIIRTFGDDVDEIISALKSFGSGSMPGHEDYSCGGIFDDLTQVIGRHVATPRGREFILFDTGGGRITRTEEETAEYVHAKRSLAVTDDYETWSKNGCRPEFGKPVWVREGVGTVFFDDNIHPSPTDSIVSVRRWRGGGWRFVGGEEQMTEEGRTLVRV</sequence>
<dbReference type="Proteomes" id="UP001165082">
    <property type="component" value="Unassembled WGS sequence"/>
</dbReference>